<evidence type="ECO:0000259" key="3">
    <source>
        <dbReference type="Pfam" id="PF00483"/>
    </source>
</evidence>
<dbReference type="InterPro" id="IPR005835">
    <property type="entry name" value="NTP_transferase_dom"/>
</dbReference>
<dbReference type="Proteomes" id="UP001303946">
    <property type="component" value="Chromosome"/>
</dbReference>
<dbReference type="EMBL" id="CP136336">
    <property type="protein sequence ID" value="WOB10073.1"/>
    <property type="molecule type" value="Genomic_DNA"/>
</dbReference>
<dbReference type="Gene3D" id="3.90.550.10">
    <property type="entry name" value="Spore Coat Polysaccharide Biosynthesis Protein SpsA, Chain A"/>
    <property type="match status" value="1"/>
</dbReference>
<evidence type="ECO:0000313" key="5">
    <source>
        <dbReference type="Proteomes" id="UP001303946"/>
    </source>
</evidence>
<dbReference type="InterPro" id="IPR029044">
    <property type="entry name" value="Nucleotide-diphossugar_trans"/>
</dbReference>
<dbReference type="CDD" id="cd04183">
    <property type="entry name" value="GT2_BcE_like"/>
    <property type="match status" value="1"/>
</dbReference>
<keyword evidence="1" id="KW-0808">Transferase</keyword>
<dbReference type="PANTHER" id="PTHR43584">
    <property type="entry name" value="NUCLEOTIDYL TRANSFERASE"/>
    <property type="match status" value="1"/>
</dbReference>
<dbReference type="SUPFAM" id="SSF53448">
    <property type="entry name" value="Nucleotide-diphospho-sugar transferases"/>
    <property type="match status" value="1"/>
</dbReference>
<sequence length="247" mass="27891">MINVLIPMAGKSQFFSESEFPFPKPLIEIGPKTMIEHVIANLSTVDADVQFIFVLSSADCRKFHLDSTLNIITDHQCKIVLLDSETRGAACSALMAIRHIAHETPLIIANADQLFDDRLDSLLKPLMDADAGVLTFESVHPRWSYVRLDDEGRVVETAEKRPISRRAIAGLYYFRTGRDFVTSAMRMIQKDAAVNGSFYIAPALNEMILRGQTIKAVNVDPQRYHTFYTPQKIKEYEAQQQRQGASR</sequence>
<dbReference type="InterPro" id="IPR016873">
    <property type="entry name" value="Caps_polysacc_synth_BcbE_prd"/>
</dbReference>
<name>A0ABZ0CYV2_9BURK</name>
<dbReference type="InterPro" id="IPR050065">
    <property type="entry name" value="GlmU-like"/>
</dbReference>
<keyword evidence="5" id="KW-1185">Reference proteome</keyword>
<dbReference type="RefSeq" id="WP_316702969.1">
    <property type="nucleotide sequence ID" value="NZ_CP136336.1"/>
</dbReference>
<gene>
    <name evidence="4" type="ORF">RXV79_08390</name>
</gene>
<protein>
    <submittedName>
        <fullName evidence="4">Glycosyltransferase family 2 protein</fullName>
    </submittedName>
</protein>
<dbReference type="PIRSF" id="PIRSF028162">
    <property type="entry name" value="BcbE_prd"/>
    <property type="match status" value="1"/>
</dbReference>
<evidence type="ECO:0000256" key="1">
    <source>
        <dbReference type="ARBA" id="ARBA00022679"/>
    </source>
</evidence>
<accession>A0ABZ0CYV2</accession>
<reference evidence="4 5" key="1">
    <citation type="submission" date="2023-10" db="EMBL/GenBank/DDBJ databases">
        <title>Bacteria for the degradation of biodegradable plastic PBAT(Polybutylene adipate terephthalate).</title>
        <authorList>
            <person name="Weon H.-Y."/>
            <person name="Yeon J."/>
        </authorList>
    </citation>
    <scope>NUCLEOTIDE SEQUENCE [LARGE SCALE GENOMIC DNA]</scope>
    <source>
        <strain evidence="4 5">SBD 7-3</strain>
    </source>
</reference>
<dbReference type="PANTHER" id="PTHR43584:SF8">
    <property type="entry name" value="N-ACETYLMURAMATE ALPHA-1-PHOSPHATE URIDYLYLTRANSFERASE"/>
    <property type="match status" value="1"/>
</dbReference>
<evidence type="ECO:0000313" key="4">
    <source>
        <dbReference type="EMBL" id="WOB10073.1"/>
    </source>
</evidence>
<organism evidence="4 5">
    <name type="scientific">Piscinibacter gummiphilus</name>
    <dbReference type="NCBI Taxonomy" id="946333"/>
    <lineage>
        <taxon>Bacteria</taxon>
        <taxon>Pseudomonadati</taxon>
        <taxon>Pseudomonadota</taxon>
        <taxon>Betaproteobacteria</taxon>
        <taxon>Burkholderiales</taxon>
        <taxon>Sphaerotilaceae</taxon>
        <taxon>Piscinibacter</taxon>
    </lineage>
</organism>
<evidence type="ECO:0000256" key="2">
    <source>
        <dbReference type="ARBA" id="ARBA00022695"/>
    </source>
</evidence>
<proteinExistence type="predicted"/>
<dbReference type="Pfam" id="PF00483">
    <property type="entry name" value="NTP_transferase"/>
    <property type="match status" value="1"/>
</dbReference>
<feature type="domain" description="Nucleotidyl transferase" evidence="3">
    <location>
        <begin position="23"/>
        <end position="177"/>
    </location>
</feature>
<keyword evidence="2" id="KW-0548">Nucleotidyltransferase</keyword>